<evidence type="ECO:0000256" key="1">
    <source>
        <dbReference type="ARBA" id="ARBA00008682"/>
    </source>
</evidence>
<reference evidence="7 8" key="1">
    <citation type="journal article" date="2015" name="BMC Genomics">
        <title>The genome of the truffle-parasite Tolypocladium ophioglossoides and the evolution of antifungal peptaibiotics.</title>
        <authorList>
            <person name="Quandt C.A."/>
            <person name="Bushley K.E."/>
            <person name="Spatafora J.W."/>
        </authorList>
    </citation>
    <scope>NUCLEOTIDE SEQUENCE [LARGE SCALE GENOMIC DNA]</scope>
    <source>
        <strain evidence="7 8">CBS 100239</strain>
    </source>
</reference>
<dbReference type="GO" id="GO:0005975">
    <property type="term" value="P:carbohydrate metabolic process"/>
    <property type="evidence" value="ECO:0007669"/>
    <property type="project" value="InterPro"/>
</dbReference>
<dbReference type="GO" id="GO:0008061">
    <property type="term" value="F:chitin binding"/>
    <property type="evidence" value="ECO:0007669"/>
    <property type="project" value="UniProtKB-KW"/>
</dbReference>
<keyword evidence="2" id="KW-0147">Chitin-binding</keyword>
<evidence type="ECO:0000313" key="8">
    <source>
        <dbReference type="Proteomes" id="UP000036947"/>
    </source>
</evidence>
<evidence type="ECO:0000256" key="4">
    <source>
        <dbReference type="SAM" id="MobiDB-lite"/>
    </source>
</evidence>
<dbReference type="Proteomes" id="UP000036947">
    <property type="component" value="Unassembled WGS sequence"/>
</dbReference>
<gene>
    <name evidence="7" type="ORF">TOPH_00004</name>
</gene>
<dbReference type="Gene3D" id="3.20.20.80">
    <property type="entry name" value="Glycosidases"/>
    <property type="match status" value="2"/>
</dbReference>
<keyword evidence="5" id="KW-0732">Signal</keyword>
<feature type="chain" id="PRO_5005545219" evidence="5">
    <location>
        <begin position="21"/>
        <end position="870"/>
    </location>
</feature>
<name>A0A0L0NMR6_TOLOC</name>
<evidence type="ECO:0000259" key="6">
    <source>
        <dbReference type="Pfam" id="PF00704"/>
    </source>
</evidence>
<evidence type="ECO:0000256" key="3">
    <source>
        <dbReference type="ARBA" id="ARBA00023026"/>
    </source>
</evidence>
<dbReference type="SUPFAM" id="SSF51445">
    <property type="entry name" value="(Trans)glycosidases"/>
    <property type="match status" value="1"/>
</dbReference>
<dbReference type="InterPro" id="IPR017853">
    <property type="entry name" value="GH"/>
</dbReference>
<evidence type="ECO:0000256" key="2">
    <source>
        <dbReference type="ARBA" id="ARBA00022669"/>
    </source>
</evidence>
<dbReference type="EMBL" id="LFRF01000001">
    <property type="protein sequence ID" value="KND95324.1"/>
    <property type="molecule type" value="Genomic_DNA"/>
</dbReference>
<protein>
    <submittedName>
        <fullName evidence="7">Killer toxin subunits alpha/beta</fullName>
    </submittedName>
</protein>
<dbReference type="Gene3D" id="3.10.50.10">
    <property type="match status" value="1"/>
</dbReference>
<feature type="region of interest" description="Disordered" evidence="4">
    <location>
        <begin position="425"/>
        <end position="445"/>
    </location>
</feature>
<proteinExistence type="inferred from homology"/>
<dbReference type="AlphaFoldDB" id="A0A0L0NMR6"/>
<keyword evidence="8" id="KW-1185">Reference proteome</keyword>
<dbReference type="PANTHER" id="PTHR47700">
    <property type="entry name" value="V CHITINASE, PUTATIVE (AFU_ORTHOLOGUE AFUA_6G13720)-RELATED"/>
    <property type="match status" value="1"/>
</dbReference>
<comment type="similarity">
    <text evidence="1">Belongs to the glycosyl hydrolase 18 family. Chitinase class V subfamily.</text>
</comment>
<comment type="caution">
    <text evidence="7">The sequence shown here is derived from an EMBL/GenBank/DDBJ whole genome shotgun (WGS) entry which is preliminary data.</text>
</comment>
<feature type="compositionally biased region" description="Acidic residues" evidence="4">
    <location>
        <begin position="425"/>
        <end position="441"/>
    </location>
</feature>
<dbReference type="PANTHER" id="PTHR47700:SF2">
    <property type="entry name" value="CHITINASE"/>
    <property type="match status" value="1"/>
</dbReference>
<evidence type="ECO:0000313" key="7">
    <source>
        <dbReference type="EMBL" id="KND95324.1"/>
    </source>
</evidence>
<organism evidence="7 8">
    <name type="scientific">Tolypocladium ophioglossoides (strain CBS 100239)</name>
    <name type="common">Snaketongue truffleclub</name>
    <name type="synonym">Elaphocordyceps ophioglossoides</name>
    <dbReference type="NCBI Taxonomy" id="1163406"/>
    <lineage>
        <taxon>Eukaryota</taxon>
        <taxon>Fungi</taxon>
        <taxon>Dikarya</taxon>
        <taxon>Ascomycota</taxon>
        <taxon>Pezizomycotina</taxon>
        <taxon>Sordariomycetes</taxon>
        <taxon>Hypocreomycetidae</taxon>
        <taxon>Hypocreales</taxon>
        <taxon>Ophiocordycipitaceae</taxon>
        <taxon>Tolypocladium</taxon>
    </lineage>
</organism>
<dbReference type="InterPro" id="IPR001223">
    <property type="entry name" value="Glyco_hydro18_cat"/>
</dbReference>
<feature type="domain" description="GH18" evidence="6">
    <location>
        <begin position="241"/>
        <end position="300"/>
    </location>
</feature>
<dbReference type="STRING" id="1163406.A0A0L0NMR6"/>
<keyword evidence="3" id="KW-0843">Virulence</keyword>
<dbReference type="InterPro" id="IPR053214">
    <property type="entry name" value="LysM12-like"/>
</dbReference>
<evidence type="ECO:0000256" key="5">
    <source>
        <dbReference type="SAM" id="SignalP"/>
    </source>
</evidence>
<dbReference type="InterPro" id="IPR029070">
    <property type="entry name" value="Chitinase_insertion_sf"/>
</dbReference>
<dbReference type="Pfam" id="PF00704">
    <property type="entry name" value="Glyco_hydro_18"/>
    <property type="match status" value="1"/>
</dbReference>
<sequence>MWFRARVMTWALLARSTVAAIEVAADAFDSVLRPCPAACENTPENWTVFPSLRRLKACGQLMLDFAIHNALDSTMCVSVSESKVSLDLSVSGRQGPAGAENLQAAIQDMKQYLSDAAHCETTFPAGYRDGTMVAVYSGAAMDNGRTVPPVLQHVADICLSKGNLTLPAPPNAVCDPAKPGSGRPSAGHLLADLNPPPLNSCCNVWGQCVITPAYYAADLGPTANPGAAPAHKNVFKCDMSIEKILSVGGWGCSTNPATSDALMSTMMSPSKVDEFVSNLMSYLDKNGRHGVDIDWEYPGVSLHDNLAANPQCTESMYTLAMVTKDGVLANEINVGVSSHYGRSFGLNCTETAGCIFNAEIDEILDPNRTGTEYMFDAASDSDAIFYGNHRVVYMSDTIKDTRTPYFRGLNVAGTVDWTIDLQEFTDDDRDPYDDDDVDGENPPENPFKSCDATWTTFEELDAHADSVPQHCVAQYTLTALEGLLTETISNYTDLINKGYNDKFGIYAEAVAGRAGASLKSFNNNGSSYASCIVTDTYICCDGCKLNQLTPSHCFKNQCYEDCTFIGCSDKRGDGVPQPKPVFHDVNETESCPPDSTKCGYPDLYNQSVYWTWTNSSGFFAELAELADLADIELSTGIPKGKTKMGNHDFGNTCLPSTKLDDECGSSGVYSNVPLINGYSSSASPGDIVTKGLDRIKGLPDYIDGVLVSMKLGGYIGDELELVDSLSLPIFMLASATESMGTIVQISDEIIAEQRKVFRRAFLYTFFLILPLIGEIIDSLADLAEIGLITDLVGGVGYSVIDIYTIVYDPGSPPIAVLDKFLSPQVLANAAKAHYSLCTKEVAKLGDKVKARMDTVDKLKGTCVPSMVGDS</sequence>
<accession>A0A0L0NMR6</accession>
<dbReference type="OrthoDB" id="73875at2759"/>
<feature type="signal peptide" evidence="5">
    <location>
        <begin position="1"/>
        <end position="20"/>
    </location>
</feature>